<protein>
    <submittedName>
        <fullName evidence="5 6">Acetyltransferase</fullName>
    </submittedName>
</protein>
<dbReference type="AlphaFoldDB" id="A0A1G7DJX9"/>
<dbReference type="InterPro" id="IPR024688">
    <property type="entry name" value="Mac_dom"/>
</dbReference>
<evidence type="ECO:0000313" key="8">
    <source>
        <dbReference type="Proteomes" id="UP000220435"/>
    </source>
</evidence>
<name>A0A1G7DJX9_9BACI</name>
<comment type="similarity">
    <text evidence="1">Belongs to the transferase hexapeptide repeat family.</text>
</comment>
<organism evidence="6 7">
    <name type="scientific">Bacillus wiedmannii</name>
    <dbReference type="NCBI Taxonomy" id="1890302"/>
    <lineage>
        <taxon>Bacteria</taxon>
        <taxon>Bacillati</taxon>
        <taxon>Bacillota</taxon>
        <taxon>Bacilli</taxon>
        <taxon>Bacillales</taxon>
        <taxon>Bacillaceae</taxon>
        <taxon>Bacillus</taxon>
        <taxon>Bacillus cereus group</taxon>
    </lineage>
</organism>
<dbReference type="Pfam" id="PF14602">
    <property type="entry name" value="Hexapep_2"/>
    <property type="match status" value="1"/>
</dbReference>
<dbReference type="Gene3D" id="2.160.10.10">
    <property type="entry name" value="Hexapeptide repeat proteins"/>
    <property type="match status" value="1"/>
</dbReference>
<dbReference type="Pfam" id="PF12464">
    <property type="entry name" value="Mac"/>
    <property type="match status" value="1"/>
</dbReference>
<dbReference type="SMART" id="SM01266">
    <property type="entry name" value="Mac"/>
    <property type="match status" value="1"/>
</dbReference>
<evidence type="ECO:0000256" key="1">
    <source>
        <dbReference type="ARBA" id="ARBA00007274"/>
    </source>
</evidence>
<keyword evidence="2 6" id="KW-0808">Transferase</keyword>
<dbReference type="InterPro" id="IPR001451">
    <property type="entry name" value="Hexapep"/>
</dbReference>
<evidence type="ECO:0000313" key="5">
    <source>
        <dbReference type="EMBL" id="PEK25679.1"/>
    </source>
</evidence>
<reference evidence="7" key="2">
    <citation type="submission" date="2016-10" db="EMBL/GenBank/DDBJ databases">
        <authorList>
            <person name="Varghese N."/>
        </authorList>
    </citation>
    <scope>NUCLEOTIDE SEQUENCE [LARGE SCALE GENOMIC DNA]</scope>
    <source>
        <strain evidence="7">KPR-7A</strain>
    </source>
</reference>
<dbReference type="InterPro" id="IPR011004">
    <property type="entry name" value="Trimer_LpxA-like_sf"/>
</dbReference>
<dbReference type="CDD" id="cd03357">
    <property type="entry name" value="LbH_MAT_GAT"/>
    <property type="match status" value="1"/>
</dbReference>
<evidence type="ECO:0000313" key="7">
    <source>
        <dbReference type="Proteomes" id="UP000183507"/>
    </source>
</evidence>
<dbReference type="InterPro" id="IPR018357">
    <property type="entry name" value="Hexapep_transf_CS"/>
</dbReference>
<dbReference type="RefSeq" id="WP_048565777.1">
    <property type="nucleotide sequence ID" value="NZ_FMZR01000024.1"/>
</dbReference>
<dbReference type="InterPro" id="IPR051159">
    <property type="entry name" value="Hexapeptide_acetyltransf"/>
</dbReference>
<sequence length="186" mass="20365">MMKTEKKKMILGEMYIPADPVLVQEREQARILTRKLNDTPEVQLKERSEIVKELFGTTGDNIHLESSFRCDYGYNIHVGENFYANFDCTILDVCPVTIGVNCMLAPGVHIYTATHPLDPVERISGSEYGKPVIIGDNVWIGGRAIINPGVTIGDNAVIASGAVVTKDVPDNVVVGGNPAKIIKKIK</sequence>
<dbReference type="PROSITE" id="PS00101">
    <property type="entry name" value="HEXAPEP_TRANSFERASES"/>
    <property type="match status" value="1"/>
</dbReference>
<dbReference type="GO" id="GO:0008374">
    <property type="term" value="F:O-acyltransferase activity"/>
    <property type="evidence" value="ECO:0007669"/>
    <property type="project" value="TreeGrafter"/>
</dbReference>
<evidence type="ECO:0000259" key="4">
    <source>
        <dbReference type="SMART" id="SM01266"/>
    </source>
</evidence>
<dbReference type="PANTHER" id="PTHR23416:SF23">
    <property type="entry name" value="ACETYLTRANSFERASE C18B11.09C-RELATED"/>
    <property type="match status" value="1"/>
</dbReference>
<dbReference type="EMBL" id="NUFG01000006">
    <property type="protein sequence ID" value="PEK25679.1"/>
    <property type="molecule type" value="Genomic_DNA"/>
</dbReference>
<dbReference type="Proteomes" id="UP000183507">
    <property type="component" value="Unassembled WGS sequence"/>
</dbReference>
<evidence type="ECO:0000256" key="3">
    <source>
        <dbReference type="ARBA" id="ARBA00022737"/>
    </source>
</evidence>
<proteinExistence type="inferred from homology"/>
<keyword evidence="3" id="KW-0677">Repeat</keyword>
<evidence type="ECO:0000313" key="6">
    <source>
        <dbReference type="EMBL" id="SDE51848.1"/>
    </source>
</evidence>
<gene>
    <name evidence="5" type="ORF">CN694_10005</name>
    <name evidence="6" type="ORF">SAMN04487767_12431</name>
</gene>
<dbReference type="SUPFAM" id="SSF51161">
    <property type="entry name" value="Trimeric LpxA-like enzymes"/>
    <property type="match status" value="1"/>
</dbReference>
<reference evidence="6" key="1">
    <citation type="submission" date="2016-10" db="EMBL/GenBank/DDBJ databases">
        <authorList>
            <person name="de Groot N.N."/>
        </authorList>
    </citation>
    <scope>NUCLEOTIDE SEQUENCE [LARGE SCALE GENOMIC DNA]</scope>
    <source>
        <strain evidence="6">KPR-7A</strain>
    </source>
</reference>
<dbReference type="GO" id="GO:0016407">
    <property type="term" value="F:acetyltransferase activity"/>
    <property type="evidence" value="ECO:0007669"/>
    <property type="project" value="InterPro"/>
</dbReference>
<accession>A0A2A7XSW9</accession>
<evidence type="ECO:0000256" key="2">
    <source>
        <dbReference type="ARBA" id="ARBA00022679"/>
    </source>
</evidence>
<dbReference type="EMBL" id="FMZR01000024">
    <property type="protein sequence ID" value="SDE51848.1"/>
    <property type="molecule type" value="Genomic_DNA"/>
</dbReference>
<dbReference type="GO" id="GO:0005829">
    <property type="term" value="C:cytosol"/>
    <property type="evidence" value="ECO:0007669"/>
    <property type="project" value="TreeGrafter"/>
</dbReference>
<reference evidence="5 8" key="3">
    <citation type="submission" date="2017-09" db="EMBL/GenBank/DDBJ databases">
        <title>Large-scale bioinformatics analysis of Bacillus genomes uncovers conserved roles of natural products in bacterial physiology.</title>
        <authorList>
            <consortium name="Agbiome Team Llc"/>
            <person name="Bleich R.M."/>
            <person name="Kirk G.J."/>
            <person name="Santa Maria K.C."/>
            <person name="Allen S.E."/>
            <person name="Farag S."/>
            <person name="Shank E.A."/>
            <person name="Bowers A."/>
        </authorList>
    </citation>
    <scope>NUCLEOTIDE SEQUENCE [LARGE SCALE GENOMIC DNA]</scope>
    <source>
        <strain evidence="5 8">AFS000414</strain>
    </source>
</reference>
<dbReference type="PANTHER" id="PTHR23416">
    <property type="entry name" value="SIALIC ACID SYNTHASE-RELATED"/>
    <property type="match status" value="1"/>
</dbReference>
<accession>A0A1G7DJX9</accession>
<dbReference type="Proteomes" id="UP000220435">
    <property type="component" value="Unassembled WGS sequence"/>
</dbReference>
<feature type="domain" description="Maltose/galactoside acetyltransferase" evidence="4">
    <location>
        <begin position="6"/>
        <end position="60"/>
    </location>
</feature>
<dbReference type="FunFam" id="2.160.10.10:FF:000008">
    <property type="entry name" value="Maltose O-acetyltransferase"/>
    <property type="match status" value="1"/>
</dbReference>